<evidence type="ECO:0000256" key="8">
    <source>
        <dbReference type="ARBA" id="ARBA00023157"/>
    </source>
</evidence>
<reference evidence="13 14" key="1">
    <citation type="submission" date="2022-12" db="EMBL/GenBank/DDBJ databases">
        <title>Chromosome-level genome of Tegillarca granosa.</title>
        <authorList>
            <person name="Kim J."/>
        </authorList>
    </citation>
    <scope>NUCLEOTIDE SEQUENCE [LARGE SCALE GENOMIC DNA]</scope>
    <source>
        <strain evidence="13">Teg-2019</strain>
        <tissue evidence="13">Adductor muscle</tissue>
    </source>
</reference>
<evidence type="ECO:0000256" key="3">
    <source>
        <dbReference type="ARBA" id="ARBA00010532"/>
    </source>
</evidence>
<evidence type="ECO:0000256" key="5">
    <source>
        <dbReference type="ARBA" id="ARBA00022692"/>
    </source>
</evidence>
<comment type="caution">
    <text evidence="13">The sequence shown here is derived from an EMBL/GenBank/DDBJ whole genome shotgun (WGS) entry which is preliminary data.</text>
</comment>
<evidence type="ECO:0000313" key="14">
    <source>
        <dbReference type="Proteomes" id="UP001217089"/>
    </source>
</evidence>
<dbReference type="Proteomes" id="UP001217089">
    <property type="component" value="Unassembled WGS sequence"/>
</dbReference>
<evidence type="ECO:0000256" key="9">
    <source>
        <dbReference type="ARBA" id="ARBA00023170"/>
    </source>
</evidence>
<keyword evidence="8" id="KW-1015">Disulfide bond</keyword>
<evidence type="ECO:0000256" key="7">
    <source>
        <dbReference type="ARBA" id="ARBA00023136"/>
    </source>
</evidence>
<evidence type="ECO:0000256" key="11">
    <source>
        <dbReference type="ARBA" id="ARBA00040821"/>
    </source>
</evidence>
<keyword evidence="4" id="KW-1003">Cell membrane</keyword>
<protein>
    <recommendedName>
        <fullName evidence="11">Scavenger receptor class B member 1</fullName>
    </recommendedName>
    <alternativeName>
        <fullName evidence="12">SR-BI</fullName>
    </alternativeName>
</protein>
<dbReference type="EMBL" id="JARBDR010000917">
    <property type="protein sequence ID" value="KAJ8303323.1"/>
    <property type="molecule type" value="Genomic_DNA"/>
</dbReference>
<organism evidence="13 14">
    <name type="scientific">Tegillarca granosa</name>
    <name type="common">Malaysian cockle</name>
    <name type="synonym">Anadara granosa</name>
    <dbReference type="NCBI Taxonomy" id="220873"/>
    <lineage>
        <taxon>Eukaryota</taxon>
        <taxon>Metazoa</taxon>
        <taxon>Spiralia</taxon>
        <taxon>Lophotrochozoa</taxon>
        <taxon>Mollusca</taxon>
        <taxon>Bivalvia</taxon>
        <taxon>Autobranchia</taxon>
        <taxon>Pteriomorphia</taxon>
        <taxon>Arcoida</taxon>
        <taxon>Arcoidea</taxon>
        <taxon>Arcidae</taxon>
        <taxon>Tegillarca</taxon>
    </lineage>
</organism>
<comment type="subcellular location">
    <subcellularLocation>
        <location evidence="2">Cell membrane</location>
        <topology evidence="2">Multi-pass membrane protein</topology>
    </subcellularLocation>
    <subcellularLocation>
        <location evidence="1">Membrane</location>
        <location evidence="1">Caveola</location>
        <topology evidence="1">Multi-pass membrane protein</topology>
    </subcellularLocation>
</comment>
<dbReference type="InterPro" id="IPR002159">
    <property type="entry name" value="CD36_fam"/>
</dbReference>
<keyword evidence="7" id="KW-0472">Membrane</keyword>
<sequence>MVHIGRVEIDKIEVRTKFNITFNNNGTVTYRQNRTFYFLRDMSVGEESDIVFYTNELTKFVFLPQSLMQAVQWEKPEIKKVLHPVLEIMEERAFMKRSIREMIWGYRDSSLTIAKSVAPDWYYADFIGYFVNVSSAVNMQNASTLSLLSAEDINNTNDGVYTIFTGENDITKLGTIDKYNGS</sequence>
<keyword evidence="9" id="KW-0675">Receptor</keyword>
<feature type="non-terminal residue" evidence="13">
    <location>
        <position position="182"/>
    </location>
</feature>
<comment type="similarity">
    <text evidence="3">Belongs to the CD36 family.</text>
</comment>
<evidence type="ECO:0000256" key="4">
    <source>
        <dbReference type="ARBA" id="ARBA00022475"/>
    </source>
</evidence>
<evidence type="ECO:0000256" key="10">
    <source>
        <dbReference type="ARBA" id="ARBA00023180"/>
    </source>
</evidence>
<evidence type="ECO:0000256" key="12">
    <source>
        <dbReference type="ARBA" id="ARBA00042244"/>
    </source>
</evidence>
<name>A0ABQ9EDF3_TEGGR</name>
<gene>
    <name evidence="13" type="ORF">KUTeg_019719</name>
</gene>
<proteinExistence type="inferred from homology"/>
<evidence type="ECO:0000313" key="13">
    <source>
        <dbReference type="EMBL" id="KAJ8303323.1"/>
    </source>
</evidence>
<dbReference type="PANTHER" id="PTHR11923">
    <property type="entry name" value="SCAVENGER RECEPTOR CLASS B TYPE-1 SR-B1"/>
    <property type="match status" value="1"/>
</dbReference>
<accession>A0ABQ9EDF3</accession>
<keyword evidence="10" id="KW-0325">Glycoprotein</keyword>
<dbReference type="PANTHER" id="PTHR11923:SF110">
    <property type="entry name" value="SCAVENGER RECEPTOR CLASS B MEMBER 1"/>
    <property type="match status" value="1"/>
</dbReference>
<keyword evidence="14" id="KW-1185">Reference proteome</keyword>
<evidence type="ECO:0000256" key="2">
    <source>
        <dbReference type="ARBA" id="ARBA00004651"/>
    </source>
</evidence>
<evidence type="ECO:0000256" key="6">
    <source>
        <dbReference type="ARBA" id="ARBA00022989"/>
    </source>
</evidence>
<dbReference type="Pfam" id="PF01130">
    <property type="entry name" value="CD36"/>
    <property type="match status" value="1"/>
</dbReference>
<evidence type="ECO:0000256" key="1">
    <source>
        <dbReference type="ARBA" id="ARBA00004189"/>
    </source>
</evidence>
<keyword evidence="6" id="KW-1133">Transmembrane helix</keyword>
<keyword evidence="5" id="KW-0812">Transmembrane</keyword>